<evidence type="ECO:0000259" key="6">
    <source>
        <dbReference type="PROSITE" id="PS50893"/>
    </source>
</evidence>
<dbReference type="SUPFAM" id="SSF52540">
    <property type="entry name" value="P-loop containing nucleoside triphosphate hydrolases"/>
    <property type="match status" value="1"/>
</dbReference>
<proteinExistence type="inferred from homology"/>
<feature type="domain" description="ABC transporter" evidence="6">
    <location>
        <begin position="2"/>
        <end position="231"/>
    </location>
</feature>
<evidence type="ECO:0000256" key="5">
    <source>
        <dbReference type="SAM" id="MobiDB-lite"/>
    </source>
</evidence>
<dbReference type="EMBL" id="JACATZ010000001">
    <property type="protein sequence ID" value="NWJ45125.1"/>
    <property type="molecule type" value="Genomic_DNA"/>
</dbReference>
<dbReference type="InterPro" id="IPR003439">
    <property type="entry name" value="ABC_transporter-like_ATP-bd"/>
</dbReference>
<evidence type="ECO:0000256" key="3">
    <source>
        <dbReference type="ARBA" id="ARBA00022741"/>
    </source>
</evidence>
<keyword evidence="4 7" id="KW-0067">ATP-binding</keyword>
<organism evidence="7 9">
    <name type="scientific">Candidatus Chlorohelix allophototropha</name>
    <dbReference type="NCBI Taxonomy" id="3003348"/>
    <lineage>
        <taxon>Bacteria</taxon>
        <taxon>Bacillati</taxon>
        <taxon>Chloroflexota</taxon>
        <taxon>Chloroflexia</taxon>
        <taxon>Candidatus Chloroheliales</taxon>
        <taxon>Candidatus Chloroheliaceae</taxon>
        <taxon>Candidatus Chlorohelix</taxon>
    </lineage>
</organism>
<dbReference type="SMART" id="SM00382">
    <property type="entry name" value="AAA"/>
    <property type="match status" value="1"/>
</dbReference>
<feature type="compositionally biased region" description="Acidic residues" evidence="5">
    <location>
        <begin position="362"/>
        <end position="372"/>
    </location>
</feature>
<dbReference type="RefSeq" id="WP_341468899.1">
    <property type="nucleotide sequence ID" value="NZ_CP128399.1"/>
</dbReference>
<evidence type="ECO:0000256" key="4">
    <source>
        <dbReference type="ARBA" id="ARBA00022840"/>
    </source>
</evidence>
<feature type="compositionally biased region" description="Basic and acidic residues" evidence="5">
    <location>
        <begin position="373"/>
        <end position="383"/>
    </location>
</feature>
<sequence>MIKAENLTKYYGRRKVVREVSFEVERGEIVGLLGPNGAGKTTTMRMITGYLNASGGRAVVAGFDVSENPLEVRKRLGYLPETVPLYNDMTVQAYLDFTAKLRGVPSRDRRRRIAEVIDMCRISDVAGRVIGKLSRGYRQRVGLAQAIVHNPDVIILDEPTVGLDPRQIIEIRHVIRNLAGNHSMILSTHILQEVNTLCDRVIIINQGRVLVDDTLANLERQGQESERLQLEVRGNSGLILHTLQSLPGITQANLNQKDDVEPGTINRYTVDGEPGGDPREAIVSALTANGFGLLELKTAVPTLEEIFVKIITEDLPIEDEFETKNQQEENLDESEEEEDEELDDAPAVSKNGIKQAPSFLSENEDGELIEPDSSDKRDSDRKK</sequence>
<dbReference type="AlphaFoldDB" id="A0A8T7M300"/>
<evidence type="ECO:0000313" key="9">
    <source>
        <dbReference type="Proteomes" id="UP000521676"/>
    </source>
</evidence>
<dbReference type="Proteomes" id="UP001431572">
    <property type="component" value="Chromosome 1"/>
</dbReference>
<dbReference type="InterPro" id="IPR003593">
    <property type="entry name" value="AAA+_ATPase"/>
</dbReference>
<dbReference type="CDD" id="cd03230">
    <property type="entry name" value="ABC_DR_subfamily_A"/>
    <property type="match status" value="1"/>
</dbReference>
<keyword evidence="2" id="KW-0813">Transport</keyword>
<evidence type="ECO:0000313" key="7">
    <source>
        <dbReference type="EMBL" id="NWJ45125.1"/>
    </source>
</evidence>
<dbReference type="PANTHER" id="PTHR43335:SF4">
    <property type="entry name" value="ABC TRANSPORTER, ATP-BINDING PROTEIN"/>
    <property type="match status" value="1"/>
</dbReference>
<feature type="region of interest" description="Disordered" evidence="5">
    <location>
        <begin position="319"/>
        <end position="383"/>
    </location>
</feature>
<evidence type="ECO:0000256" key="2">
    <source>
        <dbReference type="ARBA" id="ARBA00022448"/>
    </source>
</evidence>
<dbReference type="Pfam" id="PF00005">
    <property type="entry name" value="ABC_tran"/>
    <property type="match status" value="1"/>
</dbReference>
<reference evidence="8" key="2">
    <citation type="journal article" date="2024" name="Nature">
        <title>Anoxygenic phototroph of the Chloroflexota uses a type I reaction centre.</title>
        <authorList>
            <person name="Tsuji J.M."/>
            <person name="Shaw N.A."/>
            <person name="Nagashima S."/>
            <person name="Venkiteswaran J.J."/>
            <person name="Schiff S.L."/>
            <person name="Watanabe T."/>
            <person name="Fukui M."/>
            <person name="Hanada S."/>
            <person name="Tank M."/>
            <person name="Neufeld J.D."/>
        </authorList>
    </citation>
    <scope>NUCLEOTIDE SEQUENCE</scope>
    <source>
        <strain evidence="8">L227-S17</strain>
    </source>
</reference>
<dbReference type="Gene3D" id="3.40.50.300">
    <property type="entry name" value="P-loop containing nucleotide triphosphate hydrolases"/>
    <property type="match status" value="1"/>
</dbReference>
<reference evidence="7 9" key="1">
    <citation type="submission" date="2020-06" db="EMBL/GenBank/DDBJ databases">
        <title>Anoxygenic phototrophic Chloroflexota member uses a Type I reaction center.</title>
        <authorList>
            <person name="Tsuji J.M."/>
            <person name="Shaw N.A."/>
            <person name="Nagashima S."/>
            <person name="Venkiteswaran J."/>
            <person name="Schiff S.L."/>
            <person name="Hanada S."/>
            <person name="Tank M."/>
            <person name="Neufeld J.D."/>
        </authorList>
    </citation>
    <scope>NUCLEOTIDE SEQUENCE [LARGE SCALE GENOMIC DNA]</scope>
    <source>
        <strain evidence="7">L227-S17</strain>
    </source>
</reference>
<dbReference type="InterPro" id="IPR027417">
    <property type="entry name" value="P-loop_NTPase"/>
</dbReference>
<protein>
    <submittedName>
        <fullName evidence="8">ABC transporter ATP-binding protein</fullName>
    </submittedName>
    <submittedName>
        <fullName evidence="7">ATP-binding cassette domain-containing protein</fullName>
    </submittedName>
</protein>
<evidence type="ECO:0000313" key="8">
    <source>
        <dbReference type="EMBL" id="WJW67004.1"/>
    </source>
</evidence>
<dbReference type="Proteomes" id="UP000521676">
    <property type="component" value="Unassembled WGS sequence"/>
</dbReference>
<keyword evidence="10" id="KW-1185">Reference proteome</keyword>
<evidence type="ECO:0000313" key="10">
    <source>
        <dbReference type="Proteomes" id="UP001431572"/>
    </source>
</evidence>
<dbReference type="PANTHER" id="PTHR43335">
    <property type="entry name" value="ABC TRANSPORTER, ATP-BINDING PROTEIN"/>
    <property type="match status" value="1"/>
</dbReference>
<dbReference type="GO" id="GO:0005524">
    <property type="term" value="F:ATP binding"/>
    <property type="evidence" value="ECO:0007669"/>
    <property type="project" value="UniProtKB-KW"/>
</dbReference>
<dbReference type="EMBL" id="CP128399">
    <property type="protein sequence ID" value="WJW67004.1"/>
    <property type="molecule type" value="Genomic_DNA"/>
</dbReference>
<dbReference type="GO" id="GO:0016887">
    <property type="term" value="F:ATP hydrolysis activity"/>
    <property type="evidence" value="ECO:0007669"/>
    <property type="project" value="InterPro"/>
</dbReference>
<evidence type="ECO:0000256" key="1">
    <source>
        <dbReference type="ARBA" id="ARBA00005417"/>
    </source>
</evidence>
<name>A0A8T7M300_9CHLR</name>
<comment type="similarity">
    <text evidence="1">Belongs to the ABC transporter superfamily.</text>
</comment>
<gene>
    <name evidence="7" type="ORF">HXX08_04520</name>
    <name evidence="8" type="ORF">OZ401_000252</name>
</gene>
<dbReference type="PROSITE" id="PS50893">
    <property type="entry name" value="ABC_TRANSPORTER_2"/>
    <property type="match status" value="1"/>
</dbReference>
<feature type="compositionally biased region" description="Acidic residues" evidence="5">
    <location>
        <begin position="329"/>
        <end position="344"/>
    </location>
</feature>
<accession>A0A8T7M300</accession>
<keyword evidence="3" id="KW-0547">Nucleotide-binding</keyword>